<gene>
    <name evidence="1" type="ORF">PL2TA16_00673</name>
</gene>
<protein>
    <submittedName>
        <fullName evidence="1">Uncharacterized protein</fullName>
    </submittedName>
</protein>
<dbReference type="AlphaFoldDB" id="V4HXY5"/>
<dbReference type="Proteomes" id="UP000017820">
    <property type="component" value="Unassembled WGS sequence"/>
</dbReference>
<reference evidence="1 2" key="1">
    <citation type="submission" date="2013-07" db="EMBL/GenBank/DDBJ databases">
        <title>Draft genome sequence of Pseudoalteromonas luteoviolacea 2ta16.</title>
        <authorList>
            <person name="Allen E.E."/>
            <person name="Azam F."/>
            <person name="Podell S."/>
        </authorList>
    </citation>
    <scope>NUCLEOTIDE SEQUENCE [LARGE SCALE GENOMIC DNA]</scope>
    <source>
        <strain evidence="1 2">2ta16</strain>
    </source>
</reference>
<sequence>MTTTFCAILLIQICERYLLIEYEFGGSAPKGKL</sequence>
<evidence type="ECO:0000313" key="2">
    <source>
        <dbReference type="Proteomes" id="UP000017820"/>
    </source>
</evidence>
<name>V4HXY5_PSEL2</name>
<accession>V4HXY5</accession>
<comment type="caution">
    <text evidence="1">The sequence shown here is derived from an EMBL/GenBank/DDBJ whole genome shotgun (WGS) entry which is preliminary data.</text>
</comment>
<dbReference type="EMBL" id="AUSV01000013">
    <property type="protein sequence ID" value="ESP94673.1"/>
    <property type="molecule type" value="Genomic_DNA"/>
</dbReference>
<evidence type="ECO:0000313" key="1">
    <source>
        <dbReference type="EMBL" id="ESP94673.1"/>
    </source>
</evidence>
<organism evidence="1 2">
    <name type="scientific">Pseudoalteromonas luteoviolacea (strain 2ta16)</name>
    <dbReference type="NCBI Taxonomy" id="1353533"/>
    <lineage>
        <taxon>Bacteria</taxon>
        <taxon>Pseudomonadati</taxon>
        <taxon>Pseudomonadota</taxon>
        <taxon>Gammaproteobacteria</taxon>
        <taxon>Alteromonadales</taxon>
        <taxon>Pseudoalteromonadaceae</taxon>
        <taxon>Pseudoalteromonas</taxon>
    </lineage>
</organism>
<proteinExistence type="predicted"/>